<keyword evidence="7" id="KW-1185">Reference proteome</keyword>
<protein>
    <submittedName>
        <fullName evidence="6">Spore germination protein KA</fullName>
    </submittedName>
</protein>
<dbReference type="Proteomes" id="UP000199300">
    <property type="component" value="Unassembled WGS sequence"/>
</dbReference>
<dbReference type="InterPro" id="IPR050768">
    <property type="entry name" value="UPF0353/GerABKA_families"/>
</dbReference>
<accession>A0A1H8Q0N8</accession>
<sequence>MRLRSRKQEKHIIENISDDHDVNLSEVLAENIELTSQMLGHSEDLVIRQFQLNDIKAALMYIDGLINQQTVYIDLLHELMLDSSELKRTNNKAILPAIKANLLSVGSVTEVNTIASMLKALLSGDSILLVEQQISGLALNTKGGESRGIESVTTQEVVRGPKEAFTERVATNVSLIRRRIKDPNLWMKKYCIGEKTQTDVIVTYLNGVANDDIVQELDKRLNDIKIDAILEGGYIEELVQDDTYTPFPTVYNSERPDAISAGILEGKIAIIVDGTPFVLLIPALFVDFLQSSEDYYQRSDIATLLRLLRTLAFFLALLTPSLYIALTIFHQEMVPTTLLISLTAQREGIPFPALVEALLMEVTFELLREAGIRLPSTVGSAISIVGALVLGQAAVDAGIVSATMVIVVSLTAICSFIFPSYNLAISVRILRFGFMFLAASFGLYGIFTGMVFMVLHLNSLRSFGIPYLTPLAPFVWQGQKDVFVRAPLWKKRERPHLISQKNIVKNRTHAPEPPNGGR</sequence>
<dbReference type="PIRSF" id="PIRSF005690">
    <property type="entry name" value="GerBA"/>
    <property type="match status" value="1"/>
</dbReference>
<evidence type="ECO:0000256" key="1">
    <source>
        <dbReference type="ARBA" id="ARBA00004141"/>
    </source>
</evidence>
<evidence type="ECO:0000313" key="7">
    <source>
        <dbReference type="Proteomes" id="UP000199300"/>
    </source>
</evidence>
<name>A0A1H8Q0N8_9BACI</name>
<comment type="subcellular location">
    <subcellularLocation>
        <location evidence="4">Cell membrane</location>
    </subcellularLocation>
    <subcellularLocation>
        <location evidence="1">Membrane</location>
        <topology evidence="1">Multi-pass membrane protein</topology>
    </subcellularLocation>
</comment>
<keyword evidence="5" id="KW-0812">Transmembrane</keyword>
<dbReference type="GO" id="GO:0005886">
    <property type="term" value="C:plasma membrane"/>
    <property type="evidence" value="ECO:0007669"/>
    <property type="project" value="UniProtKB-SubCell"/>
</dbReference>
<feature type="transmembrane region" description="Helical" evidence="5">
    <location>
        <begin position="430"/>
        <end position="455"/>
    </location>
</feature>
<dbReference type="InterPro" id="IPR004995">
    <property type="entry name" value="Spore_Ger"/>
</dbReference>
<dbReference type="PANTHER" id="PTHR22550">
    <property type="entry name" value="SPORE GERMINATION PROTEIN"/>
    <property type="match status" value="1"/>
</dbReference>
<proteinExistence type="inferred from homology"/>
<feature type="transmembrane region" description="Helical" evidence="5">
    <location>
        <begin position="399"/>
        <end position="418"/>
    </location>
</feature>
<dbReference type="Pfam" id="PF03323">
    <property type="entry name" value="GerA"/>
    <property type="match status" value="1"/>
</dbReference>
<feature type="transmembrane region" description="Helical" evidence="5">
    <location>
        <begin position="307"/>
        <end position="329"/>
    </location>
</feature>
<keyword evidence="3 4" id="KW-0472">Membrane</keyword>
<dbReference type="EMBL" id="FODJ01000008">
    <property type="protein sequence ID" value="SEO47795.1"/>
    <property type="molecule type" value="Genomic_DNA"/>
</dbReference>
<organism evidence="6 7">
    <name type="scientific">Amphibacillus marinus</name>
    <dbReference type="NCBI Taxonomy" id="872970"/>
    <lineage>
        <taxon>Bacteria</taxon>
        <taxon>Bacillati</taxon>
        <taxon>Bacillota</taxon>
        <taxon>Bacilli</taxon>
        <taxon>Bacillales</taxon>
        <taxon>Bacillaceae</taxon>
        <taxon>Amphibacillus</taxon>
    </lineage>
</organism>
<dbReference type="GO" id="GO:0009847">
    <property type="term" value="P:spore germination"/>
    <property type="evidence" value="ECO:0007669"/>
    <property type="project" value="UniProtKB-UniRule"/>
</dbReference>
<comment type="similarity">
    <text evidence="2 4">Belongs to the GerABKA family.</text>
</comment>
<evidence type="ECO:0000256" key="2">
    <source>
        <dbReference type="ARBA" id="ARBA00005278"/>
    </source>
</evidence>
<evidence type="ECO:0000256" key="4">
    <source>
        <dbReference type="PIRNR" id="PIRNR005690"/>
    </source>
</evidence>
<dbReference type="PANTHER" id="PTHR22550:SF5">
    <property type="entry name" value="LEUCINE ZIPPER PROTEIN 4"/>
    <property type="match status" value="1"/>
</dbReference>
<reference evidence="6 7" key="1">
    <citation type="submission" date="2016-10" db="EMBL/GenBank/DDBJ databases">
        <authorList>
            <person name="de Groot N.N."/>
        </authorList>
    </citation>
    <scope>NUCLEOTIDE SEQUENCE [LARGE SCALE GENOMIC DNA]</scope>
    <source>
        <strain evidence="6 7">CGMCC 1.10434</strain>
    </source>
</reference>
<gene>
    <name evidence="6" type="ORF">SAMN04488134_1082</name>
</gene>
<dbReference type="OrthoDB" id="9772630at2"/>
<dbReference type="STRING" id="872970.SAMN04488134_1082"/>
<evidence type="ECO:0000313" key="6">
    <source>
        <dbReference type="EMBL" id="SEO47795.1"/>
    </source>
</evidence>
<dbReference type="AlphaFoldDB" id="A0A1H8Q0N8"/>
<dbReference type="RefSeq" id="WP_091498148.1">
    <property type="nucleotide sequence ID" value="NZ_FODJ01000008.1"/>
</dbReference>
<evidence type="ECO:0000256" key="5">
    <source>
        <dbReference type="SAM" id="Phobius"/>
    </source>
</evidence>
<evidence type="ECO:0000256" key="3">
    <source>
        <dbReference type="ARBA" id="ARBA00023136"/>
    </source>
</evidence>
<keyword evidence="5" id="KW-1133">Transmembrane helix</keyword>